<proteinExistence type="predicted"/>
<evidence type="ECO:0000313" key="1">
    <source>
        <dbReference type="EMBL" id="MFI7441237.1"/>
    </source>
</evidence>
<evidence type="ECO:0000313" key="2">
    <source>
        <dbReference type="Proteomes" id="UP001612928"/>
    </source>
</evidence>
<organism evidence="1 2">
    <name type="scientific">Nonomuraea indica</name>
    <dbReference type="NCBI Taxonomy" id="1581193"/>
    <lineage>
        <taxon>Bacteria</taxon>
        <taxon>Bacillati</taxon>
        <taxon>Actinomycetota</taxon>
        <taxon>Actinomycetes</taxon>
        <taxon>Streptosporangiales</taxon>
        <taxon>Streptosporangiaceae</taxon>
        <taxon>Nonomuraea</taxon>
    </lineage>
</organism>
<accession>A0ABW8A403</accession>
<dbReference type="EMBL" id="JBITMB010000003">
    <property type="protein sequence ID" value="MFI7441237.1"/>
    <property type="molecule type" value="Genomic_DNA"/>
</dbReference>
<name>A0ABW8A403_9ACTN</name>
<keyword evidence="2" id="KW-1185">Reference proteome</keyword>
<gene>
    <name evidence="1" type="ORF">ACIBP5_14875</name>
</gene>
<reference evidence="1 2" key="1">
    <citation type="submission" date="2024-10" db="EMBL/GenBank/DDBJ databases">
        <title>The Natural Products Discovery Center: Release of the First 8490 Sequenced Strains for Exploring Actinobacteria Biosynthetic Diversity.</title>
        <authorList>
            <person name="Kalkreuter E."/>
            <person name="Kautsar S.A."/>
            <person name="Yang D."/>
            <person name="Bader C.D."/>
            <person name="Teijaro C.N."/>
            <person name="Fluegel L."/>
            <person name="Davis C.M."/>
            <person name="Simpson J.R."/>
            <person name="Lauterbach L."/>
            <person name="Steele A.D."/>
            <person name="Gui C."/>
            <person name="Meng S."/>
            <person name="Li G."/>
            <person name="Viehrig K."/>
            <person name="Ye F."/>
            <person name="Su P."/>
            <person name="Kiefer A.F."/>
            <person name="Nichols A."/>
            <person name="Cepeda A.J."/>
            <person name="Yan W."/>
            <person name="Fan B."/>
            <person name="Jiang Y."/>
            <person name="Adhikari A."/>
            <person name="Zheng C.-J."/>
            <person name="Schuster L."/>
            <person name="Cowan T.M."/>
            <person name="Smanski M.J."/>
            <person name="Chevrette M.G."/>
            <person name="De Carvalho L.P.S."/>
            <person name="Shen B."/>
        </authorList>
    </citation>
    <scope>NUCLEOTIDE SEQUENCE [LARGE SCALE GENOMIC DNA]</scope>
    <source>
        <strain evidence="1 2">NPDC049503</strain>
    </source>
</reference>
<protein>
    <recommendedName>
        <fullName evidence="3">PE domain-containing protein</fullName>
    </recommendedName>
</protein>
<dbReference type="RefSeq" id="WP_397021065.1">
    <property type="nucleotide sequence ID" value="NZ_JBITMB010000003.1"/>
</dbReference>
<comment type="caution">
    <text evidence="1">The sequence shown here is derived from an EMBL/GenBank/DDBJ whole genome shotgun (WGS) entry which is preliminary data.</text>
</comment>
<evidence type="ECO:0008006" key="3">
    <source>
        <dbReference type="Google" id="ProtNLM"/>
    </source>
</evidence>
<dbReference type="Proteomes" id="UP001612928">
    <property type="component" value="Unassembled WGS sequence"/>
</dbReference>
<sequence>MAPEPVPLEHNWPGLDAERDGVVFDAKAIAGSAQALRDALRRLTGEGDEGNERHAPQGTIDDLTQYTTLSHLRAQLQSVPRWEGGLTFAQMLETSHEEFVAIYREVQKSFDAAIALVDAAAGNYRAVSDLNMGEV</sequence>